<protein>
    <submittedName>
        <fullName evidence="1">Uncharacterized protein</fullName>
    </submittedName>
</protein>
<sequence>MRVAHNVEVKKCINEATLEYIKTNEYKATLAELQEKLELECKAKVEVEQTLLRLEA</sequence>
<keyword evidence="2" id="KW-1185">Reference proteome</keyword>
<evidence type="ECO:0000313" key="1">
    <source>
        <dbReference type="EMBL" id="TQE00290.1"/>
    </source>
</evidence>
<reference evidence="1 2" key="1">
    <citation type="journal article" date="2019" name="G3 (Bethesda)">
        <title>Sequencing of a Wild Apple (Malus baccata) Genome Unravels the Differences Between Cultivated and Wild Apple Species Regarding Disease Resistance and Cold Tolerance.</title>
        <authorList>
            <person name="Chen X."/>
        </authorList>
    </citation>
    <scope>NUCLEOTIDE SEQUENCE [LARGE SCALE GENOMIC DNA]</scope>
    <source>
        <strain evidence="2">cv. Shandingzi</strain>
        <tissue evidence="1">Leaves</tissue>
    </source>
</reference>
<gene>
    <name evidence="1" type="ORF">C1H46_014122</name>
</gene>
<comment type="caution">
    <text evidence="1">The sequence shown here is derived from an EMBL/GenBank/DDBJ whole genome shotgun (WGS) entry which is preliminary data.</text>
</comment>
<dbReference type="EMBL" id="VIEB01000218">
    <property type="protein sequence ID" value="TQE00290.1"/>
    <property type="molecule type" value="Genomic_DNA"/>
</dbReference>
<proteinExistence type="predicted"/>
<organism evidence="1 2">
    <name type="scientific">Malus baccata</name>
    <name type="common">Siberian crab apple</name>
    <name type="synonym">Pyrus baccata</name>
    <dbReference type="NCBI Taxonomy" id="106549"/>
    <lineage>
        <taxon>Eukaryota</taxon>
        <taxon>Viridiplantae</taxon>
        <taxon>Streptophyta</taxon>
        <taxon>Embryophyta</taxon>
        <taxon>Tracheophyta</taxon>
        <taxon>Spermatophyta</taxon>
        <taxon>Magnoliopsida</taxon>
        <taxon>eudicotyledons</taxon>
        <taxon>Gunneridae</taxon>
        <taxon>Pentapetalae</taxon>
        <taxon>rosids</taxon>
        <taxon>fabids</taxon>
        <taxon>Rosales</taxon>
        <taxon>Rosaceae</taxon>
        <taxon>Amygdaloideae</taxon>
        <taxon>Maleae</taxon>
        <taxon>Malus</taxon>
    </lineage>
</organism>
<accession>A0A540MPH6</accession>
<dbReference type="AlphaFoldDB" id="A0A540MPH6"/>
<dbReference type="Proteomes" id="UP000315295">
    <property type="component" value="Unassembled WGS sequence"/>
</dbReference>
<name>A0A540MPH6_MALBA</name>
<evidence type="ECO:0000313" key="2">
    <source>
        <dbReference type="Proteomes" id="UP000315295"/>
    </source>
</evidence>